<gene>
    <name evidence="2" type="ORF">HPB48_017803</name>
</gene>
<protein>
    <submittedName>
        <fullName evidence="2">Uncharacterized protein</fullName>
    </submittedName>
</protein>
<dbReference type="VEuPathDB" id="VectorBase:HLOH_040174"/>
<reference evidence="2 3" key="1">
    <citation type="journal article" date="2020" name="Cell">
        <title>Large-Scale Comparative Analyses of Tick Genomes Elucidate Their Genetic Diversity and Vector Capacities.</title>
        <authorList>
            <consortium name="Tick Genome and Microbiome Consortium (TIGMIC)"/>
            <person name="Jia N."/>
            <person name="Wang J."/>
            <person name="Shi W."/>
            <person name="Du L."/>
            <person name="Sun Y."/>
            <person name="Zhan W."/>
            <person name="Jiang J.F."/>
            <person name="Wang Q."/>
            <person name="Zhang B."/>
            <person name="Ji P."/>
            <person name="Bell-Sakyi L."/>
            <person name="Cui X.M."/>
            <person name="Yuan T.T."/>
            <person name="Jiang B.G."/>
            <person name="Yang W.F."/>
            <person name="Lam T.T."/>
            <person name="Chang Q.C."/>
            <person name="Ding S.J."/>
            <person name="Wang X.J."/>
            <person name="Zhu J.G."/>
            <person name="Ruan X.D."/>
            <person name="Zhao L."/>
            <person name="Wei J.T."/>
            <person name="Ye R.Z."/>
            <person name="Que T.C."/>
            <person name="Du C.H."/>
            <person name="Zhou Y.H."/>
            <person name="Cheng J.X."/>
            <person name="Dai P.F."/>
            <person name="Guo W.B."/>
            <person name="Han X.H."/>
            <person name="Huang E.J."/>
            <person name="Li L.F."/>
            <person name="Wei W."/>
            <person name="Gao Y.C."/>
            <person name="Liu J.Z."/>
            <person name="Shao H.Z."/>
            <person name="Wang X."/>
            <person name="Wang C.C."/>
            <person name="Yang T.C."/>
            <person name="Huo Q.B."/>
            <person name="Li W."/>
            <person name="Chen H.Y."/>
            <person name="Chen S.E."/>
            <person name="Zhou L.G."/>
            <person name="Ni X.B."/>
            <person name="Tian J.H."/>
            <person name="Sheng Y."/>
            <person name="Liu T."/>
            <person name="Pan Y.S."/>
            <person name="Xia L.Y."/>
            <person name="Li J."/>
            <person name="Zhao F."/>
            <person name="Cao W.C."/>
        </authorList>
    </citation>
    <scope>NUCLEOTIDE SEQUENCE [LARGE SCALE GENOMIC DNA]</scope>
    <source>
        <strain evidence="2">HaeL-2018</strain>
    </source>
</reference>
<name>A0A9J6FML2_HAELO</name>
<comment type="caution">
    <text evidence="2">The sequence shown here is derived from an EMBL/GenBank/DDBJ whole genome shotgun (WGS) entry which is preliminary data.</text>
</comment>
<dbReference type="EMBL" id="JABSTR010000001">
    <property type="protein sequence ID" value="KAH9363236.1"/>
    <property type="molecule type" value="Genomic_DNA"/>
</dbReference>
<evidence type="ECO:0000313" key="2">
    <source>
        <dbReference type="EMBL" id="KAH9363236.1"/>
    </source>
</evidence>
<organism evidence="2 3">
    <name type="scientific">Haemaphysalis longicornis</name>
    <name type="common">Bush tick</name>
    <dbReference type="NCBI Taxonomy" id="44386"/>
    <lineage>
        <taxon>Eukaryota</taxon>
        <taxon>Metazoa</taxon>
        <taxon>Ecdysozoa</taxon>
        <taxon>Arthropoda</taxon>
        <taxon>Chelicerata</taxon>
        <taxon>Arachnida</taxon>
        <taxon>Acari</taxon>
        <taxon>Parasitiformes</taxon>
        <taxon>Ixodida</taxon>
        <taxon>Ixodoidea</taxon>
        <taxon>Ixodidae</taxon>
        <taxon>Haemaphysalinae</taxon>
        <taxon>Haemaphysalis</taxon>
    </lineage>
</organism>
<feature type="compositionally biased region" description="Basic and acidic residues" evidence="1">
    <location>
        <begin position="61"/>
        <end position="72"/>
    </location>
</feature>
<proteinExistence type="predicted"/>
<evidence type="ECO:0000256" key="1">
    <source>
        <dbReference type="SAM" id="MobiDB-lite"/>
    </source>
</evidence>
<feature type="region of interest" description="Disordered" evidence="1">
    <location>
        <begin position="61"/>
        <end position="94"/>
    </location>
</feature>
<keyword evidence="3" id="KW-1185">Reference proteome</keyword>
<sequence>MMPLECGEFQGTSFGLQVNLRVQWMRETSTGRPPSISATDAGSRQQRSCLLAISATKSVDERRPAPLLRERPPAMTQRSDVDAESPTVPSVSGDLSKGPFRVLWVRYFLPLHWTQ</sequence>
<dbReference type="Proteomes" id="UP000821853">
    <property type="component" value="Chromosome 1"/>
</dbReference>
<dbReference type="AlphaFoldDB" id="A0A9J6FML2"/>
<evidence type="ECO:0000313" key="3">
    <source>
        <dbReference type="Proteomes" id="UP000821853"/>
    </source>
</evidence>
<accession>A0A9J6FML2</accession>